<keyword evidence="1" id="KW-0175">Coiled coil</keyword>
<evidence type="ECO:0000256" key="1">
    <source>
        <dbReference type="SAM" id="Coils"/>
    </source>
</evidence>
<feature type="region of interest" description="Disordered" evidence="2">
    <location>
        <begin position="918"/>
        <end position="947"/>
    </location>
</feature>
<feature type="region of interest" description="Disordered" evidence="2">
    <location>
        <begin position="1034"/>
        <end position="1062"/>
    </location>
</feature>
<feature type="coiled-coil region" evidence="1">
    <location>
        <begin position="386"/>
        <end position="413"/>
    </location>
</feature>
<dbReference type="EMBL" id="ANJA01003752">
    <property type="protein sequence ID" value="ETO61602.1"/>
    <property type="molecule type" value="Genomic_DNA"/>
</dbReference>
<feature type="coiled-coil region" evidence="1">
    <location>
        <begin position="1257"/>
        <end position="1312"/>
    </location>
</feature>
<feature type="coiled-coil region" evidence="1">
    <location>
        <begin position="555"/>
        <end position="582"/>
    </location>
</feature>
<dbReference type="OrthoDB" id="168369at2759"/>
<feature type="compositionally biased region" description="Basic and acidic residues" evidence="2">
    <location>
        <begin position="1440"/>
        <end position="1452"/>
    </location>
</feature>
<feature type="compositionally biased region" description="Basic and acidic residues" evidence="2">
    <location>
        <begin position="1042"/>
        <end position="1053"/>
    </location>
</feature>
<gene>
    <name evidence="3" type="ORF">F444_20427</name>
</gene>
<name>A0A080Z4P1_PHYNI</name>
<feature type="coiled-coil region" evidence="1">
    <location>
        <begin position="153"/>
        <end position="187"/>
    </location>
</feature>
<protein>
    <recommendedName>
        <fullName evidence="5">EF-hand domain-containing protein</fullName>
    </recommendedName>
</protein>
<organism evidence="3 4">
    <name type="scientific">Phytophthora nicotianae P1976</name>
    <dbReference type="NCBI Taxonomy" id="1317066"/>
    <lineage>
        <taxon>Eukaryota</taxon>
        <taxon>Sar</taxon>
        <taxon>Stramenopiles</taxon>
        <taxon>Oomycota</taxon>
        <taxon>Peronosporomycetes</taxon>
        <taxon>Peronosporales</taxon>
        <taxon>Peronosporaceae</taxon>
        <taxon>Phytophthora</taxon>
    </lineage>
</organism>
<dbReference type="Proteomes" id="UP000028582">
    <property type="component" value="Unassembled WGS sequence"/>
</dbReference>
<feature type="compositionally biased region" description="Basic and acidic residues" evidence="2">
    <location>
        <begin position="1"/>
        <end position="14"/>
    </location>
</feature>
<sequence length="1674" mass="192717">MEFKDPGIGDDRDVSCAPQSDIRDATSMDRWTGFLQLYESFITRELAQKHPQFVRALRQLERDTRLEQERQNAQVLATLGLKDAKISALQKVVIEQREQLDVVLDELERRETKVDKEVQMGEERQLEDAAVQTKSVAKELIEISTQTEKSEEETGVLTLLEKLEKELKTLEEKNLALEKELQHRVKKNENEENLENSEELDNCLEVLQRGMEAMNLFCGCVESPLMFFVGLPGEEETVSTCVNLEHRLEAQAVRLEHVQECLYLWRDAAVQFMKRQDSSDSGKELTLPSSSSSGIARRDDDIAPQCLTALRGALAQIRQHIFQPHGSDNQHAVTELAKVLSNGKNGVKDAAKMVRKWAGWEANHLDEIRSIRQSFAEEHAVSLSRRTALLKRIDQLERRELDARAEVNALRKKLWLCESKIERFSSYLPLWKPDNSSDGADKREVLEYPQLIVRLATAEQSLLVKDEQLVVANETIRALSTGLVPTNTSGSRDDSMSRMITELQRVSRQKLDFFRRREKDLVTVSQYFQMEKTCLQLQSRLQAEKKQTAILNAAKEVCEQERDELLMKVEKLETEILLANVNRKSTISLLSTDKQVDTTEHKNDDSSALLFAFKRLRLMEEDRKVMRERLRHFQQQVALLQPRLQEVKAVENQTIQTNVMNCVAEHHQKCVGDFKKFLDRQSELPLAEQQESAGDNAVVKQSLLEWDIFLGHYEALWIAFDCFMTFVGHFPAFGKESSTSDDTSSRLQALEFEILKRDEMILLLQQQLMDQGQQTNFLNYENNYHSNIHNAVELVYEKPMDASQYSPHDKEMSEDDRSFLASKPLESPLEPDRMTNNGSGNEATLPGYTALMEERKRMATELEECLAKCANLTSQNTKLAGRLKAEKKINKQHLWDQKEIRTQLSAESKHILDEYRDQTTTSSNIHLSPAEDTEQAKGNDEKCVKNVSPRSQQIKEYEALREQLALREQENLALVQSLCTIKEKCAETEAIHQKELRLKAAEHEESMESYMTTVNETLSRIEIDKKRLEEENTKLRSSLQQLDEHTARNKPEQSQRNTIGTNTESVFDLAANSQEKETLTARIDDLELQLSRERKLVEVLEQKKHLQTERDEQLESNTQSEALKAQQEYKTRCENLQKWREKLQQEFADYQKTQSASQHESDRRIEFLSTCIEEFIRVADENASNRVLTKELYDAMMELSKQQKKRNKDQKSTASCREDMVFDANKDQNEPEVSEAMWWKLRASKMEAHVRSAMLRNDTFEDTIRQLEMGMSNVKQELASRLSLEAQLVSQLAALKSELATTKDQAASLAEKYQLASTELEKRQGEASTRGDETQRARMAMQRKTELLSQQKAKVSSLQQELEQASKKLERLATAEKQAALLQQKAKEHTQQLLHARQCYERCREDNVQLSIHLEKMKERHASIVARLKAARAENANLRTELKNSAKGDAKETASSNNQRGNQAELNAVSVASLTEEARALKRRVLQKQDVIVSYKAKLTEYEAQLERQRETMLKLARTNRELQQGQRQRQQQEQEYMSSVHAKLEAQLGAKQEQLDGLRASVYDSFEAFVYCQPPSLIRTASSSSGLLDSPLTEESDDNLFAVRKWTDFSVKDLEELRLTRDPLRLRQDKEHERNQMKRKIARTSLQEMERALEGNPEDCRAEICDLLQCLCT</sequence>
<evidence type="ECO:0000313" key="4">
    <source>
        <dbReference type="Proteomes" id="UP000028582"/>
    </source>
</evidence>
<evidence type="ECO:0000256" key="2">
    <source>
        <dbReference type="SAM" id="MobiDB-lite"/>
    </source>
</evidence>
<evidence type="ECO:0000313" key="3">
    <source>
        <dbReference type="EMBL" id="ETO61602.1"/>
    </source>
</evidence>
<feature type="region of interest" description="Disordered" evidence="2">
    <location>
        <begin position="823"/>
        <end position="845"/>
    </location>
</feature>
<reference evidence="3 4" key="1">
    <citation type="submission" date="2013-11" db="EMBL/GenBank/DDBJ databases">
        <title>The Genome Sequence of Phytophthora parasitica P1976.</title>
        <authorList>
            <consortium name="The Broad Institute Genomics Platform"/>
            <person name="Russ C."/>
            <person name="Tyler B."/>
            <person name="Panabieres F."/>
            <person name="Shan W."/>
            <person name="Tripathy S."/>
            <person name="Grunwald N."/>
            <person name="Machado M."/>
            <person name="Johnson C.S."/>
            <person name="Walker B."/>
            <person name="Young S."/>
            <person name="Zeng Q."/>
            <person name="Gargeya S."/>
            <person name="Fitzgerald M."/>
            <person name="Haas B."/>
            <person name="Abouelleil A."/>
            <person name="Allen A.W."/>
            <person name="Alvarado L."/>
            <person name="Arachchi H.M."/>
            <person name="Berlin A.M."/>
            <person name="Chapman S.B."/>
            <person name="Gainer-Dewar J."/>
            <person name="Goldberg J."/>
            <person name="Griggs A."/>
            <person name="Gujja S."/>
            <person name="Hansen M."/>
            <person name="Howarth C."/>
            <person name="Imamovic A."/>
            <person name="Ireland A."/>
            <person name="Larimer J."/>
            <person name="McCowan C."/>
            <person name="Murphy C."/>
            <person name="Pearson M."/>
            <person name="Poon T.W."/>
            <person name="Priest M."/>
            <person name="Roberts A."/>
            <person name="Saif S."/>
            <person name="Shea T."/>
            <person name="Sisk P."/>
            <person name="Sykes S."/>
            <person name="Wortman J."/>
            <person name="Nusbaum C."/>
            <person name="Birren B."/>
        </authorList>
    </citation>
    <scope>NUCLEOTIDE SEQUENCE [LARGE SCALE GENOMIC DNA]</scope>
    <source>
        <strain evidence="3 4">P1976</strain>
    </source>
</reference>
<feature type="region of interest" description="Disordered" evidence="2">
    <location>
        <begin position="1439"/>
        <end position="1464"/>
    </location>
</feature>
<comment type="caution">
    <text evidence="3">The sequence shown here is derived from an EMBL/GenBank/DDBJ whole genome shotgun (WGS) entry which is preliminary data.</text>
</comment>
<proteinExistence type="predicted"/>
<evidence type="ECO:0008006" key="5">
    <source>
        <dbReference type="Google" id="ProtNLM"/>
    </source>
</evidence>
<accession>A0A080Z4P1</accession>
<feature type="region of interest" description="Disordered" evidence="2">
    <location>
        <begin position="277"/>
        <end position="297"/>
    </location>
</feature>
<feature type="coiled-coil region" evidence="1">
    <location>
        <begin position="97"/>
        <end position="124"/>
    </location>
</feature>
<feature type="compositionally biased region" description="Basic and acidic residues" evidence="2">
    <location>
        <begin position="934"/>
        <end position="944"/>
    </location>
</feature>
<feature type="compositionally biased region" description="Polar residues" evidence="2">
    <location>
        <begin position="1453"/>
        <end position="1464"/>
    </location>
</feature>
<feature type="region of interest" description="Disordered" evidence="2">
    <location>
        <begin position="1"/>
        <end position="21"/>
    </location>
</feature>